<gene>
    <name evidence="3" type="ORF">Q664_34430</name>
</gene>
<reference evidence="3 4" key="1">
    <citation type="submission" date="2014-07" db="EMBL/GenBank/DDBJ databases">
        <title>Draft Genome Sequence of Gephyronic Acid Producer, Cystobacter violaceus Strain Cb vi76.</title>
        <authorList>
            <person name="Stevens D.C."/>
            <person name="Young J."/>
            <person name="Carmichael R."/>
            <person name="Tan J."/>
            <person name="Taylor R.E."/>
        </authorList>
    </citation>
    <scope>NUCLEOTIDE SEQUENCE [LARGE SCALE GENOMIC DNA]</scope>
    <source>
        <strain evidence="3 4">Cb vi76</strain>
    </source>
</reference>
<feature type="transmembrane region" description="Helical" evidence="1">
    <location>
        <begin position="51"/>
        <end position="71"/>
    </location>
</feature>
<sequence length="930" mass="99526">MTLQLPHLSQQLTTILYLLVWVLLLGTPVFAWALAALVVGSGPNSRWRRAALPVGKAVLVTLALVLITRLVEAASASMQGGPLGWLHALTALPQSTTPGVPQVQFTWFPLDAVLLLALPHAVAFVVATLVFAFQEAGHKSLTSFRVPLADPLALVLVVVPVLALIAVDAPWRQDKPRTLLDLAAVLPMLSVALAVWTRSERLAPPPAKEEAPQPQTPAPLRADVPGMWRKLGALDSQARPLLATPGTSTPEPAPAWSVAAWRDAGAIGAPPRALEEIANAWGSPNQGWLVGDLPDPTERYFLISCVMLALQREGLPCIVISDEPEALRDAVLEAIARSGSWPSGPLLAGEAAMREAFAGNRMPAAVFLDVEQLSAGGIRALSETRGGCGRLWARSVGLVLLSRVDRGTPLASTHRMFTLRRLELALSAAGARWSVLATGVGGGGTRGLVEQMFPGISVREVPFTPRTAAPVRVWRVVEGFRVQPGTPWVRRALEPVVGAKLPAAVGDPGGAFDLKAVDFWGGELRFVRDVSLFGVASVGTLDEAWLVAAYRALPNRVPLAEGQTHDALWGLADNPVTRFLTRDGNLDGLSSHGMLMPPRALVGYHNGALATSHLKAAMQEGSQDVESLAAVFGRSRVEQLLGPKFRPERHVVRLAAGRPAVRSPVVPAGIAEAVNPLRRTVSEQVVRILDVHSGQLLTEVDRLLVETRYYPGRVFAVGDSRYEVPLHSLDTKRNELRVKPVPNDRPLTKPQLRIQFESATVVESPQTVRTGRCVYQVCTLDATVVESVTGYSQLGRPGRVDVAAVSCRYRTRVRGVFFPAATTPQVLVHLARSADGVLVAHLLSNDEDMDVVPVGPGMFPDAPAGIVVVDRHLQGMGVAEALDLALIDDTFKWVRAILANCKCPNGCLECTPQDVLASGPDKSGVLGLLG</sequence>
<dbReference type="RefSeq" id="WP_043404938.1">
    <property type="nucleotide sequence ID" value="NZ_JPMI01000240.1"/>
</dbReference>
<keyword evidence="1" id="KW-0812">Transmembrane</keyword>
<dbReference type="InterPro" id="IPR018973">
    <property type="entry name" value="MZB"/>
</dbReference>
<feature type="domain" description="MrfA-like Zn-binding" evidence="2">
    <location>
        <begin position="837"/>
        <end position="911"/>
    </location>
</feature>
<feature type="transmembrane region" description="Helical" evidence="1">
    <location>
        <begin position="15"/>
        <end position="39"/>
    </location>
</feature>
<dbReference type="Proteomes" id="UP000028547">
    <property type="component" value="Unassembled WGS sequence"/>
</dbReference>
<evidence type="ECO:0000313" key="4">
    <source>
        <dbReference type="Proteomes" id="UP000028547"/>
    </source>
</evidence>
<feature type="transmembrane region" description="Helical" evidence="1">
    <location>
        <begin position="152"/>
        <end position="171"/>
    </location>
</feature>
<protein>
    <recommendedName>
        <fullName evidence="2">MrfA-like Zn-binding domain-containing protein</fullName>
    </recommendedName>
</protein>
<accession>A0A084SLZ3</accession>
<comment type="caution">
    <text evidence="3">The sequence shown here is derived from an EMBL/GenBank/DDBJ whole genome shotgun (WGS) entry which is preliminary data.</text>
</comment>
<proteinExistence type="predicted"/>
<organism evidence="3 4">
    <name type="scientific">Archangium violaceum Cb vi76</name>
    <dbReference type="NCBI Taxonomy" id="1406225"/>
    <lineage>
        <taxon>Bacteria</taxon>
        <taxon>Pseudomonadati</taxon>
        <taxon>Myxococcota</taxon>
        <taxon>Myxococcia</taxon>
        <taxon>Myxococcales</taxon>
        <taxon>Cystobacterineae</taxon>
        <taxon>Archangiaceae</taxon>
        <taxon>Archangium</taxon>
    </lineage>
</organism>
<feature type="transmembrane region" description="Helical" evidence="1">
    <location>
        <begin position="112"/>
        <end position="132"/>
    </location>
</feature>
<name>A0A084SLZ3_9BACT</name>
<feature type="transmembrane region" description="Helical" evidence="1">
    <location>
        <begin position="178"/>
        <end position="196"/>
    </location>
</feature>
<evidence type="ECO:0000259" key="2">
    <source>
        <dbReference type="Pfam" id="PF09369"/>
    </source>
</evidence>
<dbReference type="EMBL" id="JPMI01000240">
    <property type="protein sequence ID" value="KFA89478.1"/>
    <property type="molecule type" value="Genomic_DNA"/>
</dbReference>
<dbReference type="Pfam" id="PF09369">
    <property type="entry name" value="MZB"/>
    <property type="match status" value="1"/>
</dbReference>
<keyword evidence="1" id="KW-0472">Membrane</keyword>
<keyword evidence="1" id="KW-1133">Transmembrane helix</keyword>
<evidence type="ECO:0000313" key="3">
    <source>
        <dbReference type="EMBL" id="KFA89478.1"/>
    </source>
</evidence>
<evidence type="ECO:0000256" key="1">
    <source>
        <dbReference type="SAM" id="Phobius"/>
    </source>
</evidence>
<dbReference type="AlphaFoldDB" id="A0A084SLZ3"/>